<dbReference type="SUPFAM" id="SSF75011">
    <property type="entry name" value="3-carboxy-cis,cis-mucoante lactonizing enzyme"/>
    <property type="match status" value="1"/>
</dbReference>
<dbReference type="Gene3D" id="2.60.40.150">
    <property type="entry name" value="C2 domain"/>
    <property type="match status" value="1"/>
</dbReference>
<dbReference type="InterPro" id="IPR036322">
    <property type="entry name" value="WD40_repeat_dom_sf"/>
</dbReference>
<evidence type="ECO:0000256" key="3">
    <source>
        <dbReference type="SAM" id="MobiDB-lite"/>
    </source>
</evidence>
<dbReference type="InterPro" id="IPR015943">
    <property type="entry name" value="WD40/YVTN_repeat-like_dom_sf"/>
</dbReference>
<gene>
    <name evidence="6" type="ORF">QCA50_020327</name>
</gene>
<dbReference type="InterPro" id="IPR056884">
    <property type="entry name" value="NPHP3-like_N"/>
</dbReference>
<organism evidence="6 7">
    <name type="scientific">Cerrena zonata</name>
    <dbReference type="NCBI Taxonomy" id="2478898"/>
    <lineage>
        <taxon>Eukaryota</taxon>
        <taxon>Fungi</taxon>
        <taxon>Dikarya</taxon>
        <taxon>Basidiomycota</taxon>
        <taxon>Agaricomycotina</taxon>
        <taxon>Agaricomycetes</taxon>
        <taxon>Polyporales</taxon>
        <taxon>Cerrenaceae</taxon>
        <taxon>Cerrena</taxon>
    </lineage>
</organism>
<dbReference type="InterPro" id="IPR001680">
    <property type="entry name" value="WD40_rpt"/>
</dbReference>
<dbReference type="Pfam" id="PF24883">
    <property type="entry name" value="NPHP3_N"/>
    <property type="match status" value="1"/>
</dbReference>
<feature type="domain" description="NACHT" evidence="5">
    <location>
        <begin position="491"/>
        <end position="635"/>
    </location>
</feature>
<dbReference type="SMART" id="SM00320">
    <property type="entry name" value="WD40"/>
    <property type="match status" value="6"/>
</dbReference>
<dbReference type="SUPFAM" id="SSF49562">
    <property type="entry name" value="C2 domain (Calcium/lipid-binding domain, CaLB)"/>
    <property type="match status" value="1"/>
</dbReference>
<dbReference type="SUPFAM" id="SSF52540">
    <property type="entry name" value="P-loop containing nucleoside triphosphate hydrolases"/>
    <property type="match status" value="1"/>
</dbReference>
<evidence type="ECO:0008006" key="8">
    <source>
        <dbReference type="Google" id="ProtNLM"/>
    </source>
</evidence>
<evidence type="ECO:0000259" key="4">
    <source>
        <dbReference type="PROSITE" id="PS50004"/>
    </source>
</evidence>
<dbReference type="Proteomes" id="UP001385951">
    <property type="component" value="Unassembled WGS sequence"/>
</dbReference>
<feature type="compositionally biased region" description="Polar residues" evidence="3">
    <location>
        <begin position="193"/>
        <end position="208"/>
    </location>
</feature>
<dbReference type="InterPro" id="IPR035892">
    <property type="entry name" value="C2_domain_sf"/>
</dbReference>
<protein>
    <recommendedName>
        <fullName evidence="8">C2 domain-containing protein</fullName>
    </recommendedName>
</protein>
<feature type="domain" description="C2" evidence="4">
    <location>
        <begin position="53"/>
        <end position="171"/>
    </location>
</feature>
<comment type="caution">
    <text evidence="6">The sequence shown here is derived from an EMBL/GenBank/DDBJ whole genome shotgun (WGS) entry which is preliminary data.</text>
</comment>
<keyword evidence="7" id="KW-1185">Reference proteome</keyword>
<dbReference type="PROSITE" id="PS50004">
    <property type="entry name" value="C2"/>
    <property type="match status" value="1"/>
</dbReference>
<reference evidence="6 7" key="1">
    <citation type="submission" date="2022-09" db="EMBL/GenBank/DDBJ databases">
        <authorList>
            <person name="Palmer J.M."/>
        </authorList>
    </citation>
    <scope>NUCLEOTIDE SEQUENCE [LARGE SCALE GENOMIC DNA]</scope>
    <source>
        <strain evidence="6 7">DSM 7382</strain>
    </source>
</reference>
<proteinExistence type="predicted"/>
<evidence type="ECO:0000313" key="6">
    <source>
        <dbReference type="EMBL" id="KAK7676695.1"/>
    </source>
</evidence>
<dbReference type="PROSITE" id="PS50294">
    <property type="entry name" value="WD_REPEATS_REGION"/>
    <property type="match status" value="1"/>
</dbReference>
<evidence type="ECO:0000256" key="1">
    <source>
        <dbReference type="ARBA" id="ARBA00022737"/>
    </source>
</evidence>
<dbReference type="SUPFAM" id="SSF50978">
    <property type="entry name" value="WD40 repeat-like"/>
    <property type="match status" value="2"/>
</dbReference>
<dbReference type="SMART" id="SM00239">
    <property type="entry name" value="C2"/>
    <property type="match status" value="1"/>
</dbReference>
<sequence length="1724" mass="193879">MSTCFSKPFLPCLDVVEAVAPSHTEALLYTVSTGASSALHPTHFSPYPTRVFYLTDANVGTLSMALPPNLVLHIHRVSDVQLEKRVFRKPPKLYVEIEIKTSDFIHRPKTKEIRDVNAQWEEAFVLNGIGNNQIARFYLKHAPTIGRDRTIGEAECTVSDLLPSSGTSYFQKDLKLYDTKGTGERRLIGTIVTSASYRGSQDEGQPSSEDAGEIPYEEDTQESPDDGIQDLPETTQDVTDDTADLPEEMQEPSLEMQELSKDAVQHLFAEASSVVTERLGPDSLFWKVGQLRDRLGKLREIVNTIDKLAQLHPLVDLAWQVCSSLYKVVEKQYTTDEKIIDLVATIETTFSFIHDVEKIEEDAIPLRPIIEDLLRQVTECATFICAYLRPSFTKRAAKGLLTDSTKKIAEFTAQFVKLRESLKEKVQLHVGLVSSKVLGVVEELREFSIINVLKPSDMNAAHRPLCLHGTREGVLQTVMDWVENVDDDGRNILWLHGLAGSGKSTIANTVAARLQELCRRGAFLFFERNKTDRDAVIRTMAAQLAIADPVLRSRICAAIHENRSIVDSSLEKQFADLLRRPLTTAAQSLLGPIVIVLDALDEYGDINSRRSLLSLIADEFTQLPNTFRILITSRPELDIYNMFSGDPEIASISLNEIEDTIPEIRLYLASELAHMRKAKGMSDDWPEEYYLDRVANMSEGLFIWASTLSKFLLGTNDPAETLERVLWRGNKDHAKGLDQLYTTVLNARNDWHSGLGERFRVVAKIVLLSRTPLSDIDIDQLLERPDGKSCRSIFEDFHCLFDHNPGWPIRPLHASFGDYLTDITRSRGQPWSLAECDVDHDLVLRCFHIMSTQLRFNICNLETSGRLNKDYPDLNERIEKHISPQLRYASTYWWRHLKEIQTWQEDVGSALRSFSEEKLLFWLEVVSLIGNVGDTLEACDIAHTFAVDKDSELATLWTILWMFIVEYNGAIYDSALHVYISAYSSPFTEIHNWDSQPGTVAALTHNHDIFPRTLSHTDSREHHLACGPDRLLLLSDCPPGSLWVQWKPLWDNETAQSSTQLEKPYLERPHRRPEVITVSSDCRKVAGYFGNKGDISIWDVETGRVEIYDMESKEFTDALAFHPRNSDQLAIVSSNVISVWSIAEGIMCSIKIDHGAGQITWSPDGAYLASRGSESSAVWSVNRTTATITLQRDFSDLGIYDLCFSPKNPSHILLTSLKGLILYDFKSNEWVLGPYTANNLNSIADFQKCTFSPDGSLIAASSTYTIQIFETEAGKPYQDPIVVPDWIRQVTFLPDGKKIAALVGDTVYTWELCHGSQVSDQEQFDRASTRGHVGDIASISFSPDGTKFLSSSWDGTVHVHSSTDCMLLREYWPMEYPQAVTAAVFSADNKTIYLALIDGTVQTSSGKVLNRPKERQRINHLYVYVSRLTFEEHIIFSPLRSRKVFMIPSNGDPEKDLREISLEGDWDHLVLSSNGLIASFSSNSGTVKFINLEGDHSPHPLLITKYTHLDTLFFSQNGELVSLSSDRGNSQDQTHSDYGINVWDIKSATCLQTLSLLGVPSGLQVATLNANILALTDPFRILIYDIEKKALVHTFNSWYSSSCLDIHGSRLISSSGNRIIMWDLSATHTDGTTPHPNAAGTLPSIHSFSASRHWSIEHKDCLPTGWVLGSNGERLLWVPEELREHLDPPGSTHVISSRRIKWPDFVPDMDWLKSYEGVGRLSMK</sequence>
<feature type="compositionally biased region" description="Acidic residues" evidence="3">
    <location>
        <begin position="210"/>
        <end position="228"/>
    </location>
</feature>
<feature type="repeat" description="WD" evidence="2">
    <location>
        <begin position="1329"/>
        <end position="1359"/>
    </location>
</feature>
<feature type="region of interest" description="Disordered" evidence="3">
    <location>
        <begin position="193"/>
        <end position="239"/>
    </location>
</feature>
<keyword evidence="2" id="KW-0853">WD repeat</keyword>
<dbReference type="Gene3D" id="2.130.10.10">
    <property type="entry name" value="YVTN repeat-like/Quinoprotein amine dehydrogenase"/>
    <property type="match status" value="3"/>
</dbReference>
<evidence type="ECO:0000256" key="2">
    <source>
        <dbReference type="PROSITE-ProRule" id="PRU00221"/>
    </source>
</evidence>
<dbReference type="InterPro" id="IPR027417">
    <property type="entry name" value="P-loop_NTPase"/>
</dbReference>
<dbReference type="Gene3D" id="3.40.50.300">
    <property type="entry name" value="P-loop containing nucleotide triphosphate hydrolases"/>
    <property type="match status" value="1"/>
</dbReference>
<dbReference type="PROSITE" id="PS50837">
    <property type="entry name" value="NACHT"/>
    <property type="match status" value="1"/>
</dbReference>
<keyword evidence="1" id="KW-0677">Repeat</keyword>
<evidence type="ECO:0000313" key="7">
    <source>
        <dbReference type="Proteomes" id="UP001385951"/>
    </source>
</evidence>
<dbReference type="InterPro" id="IPR007111">
    <property type="entry name" value="NACHT_NTPase"/>
</dbReference>
<dbReference type="PROSITE" id="PS50082">
    <property type="entry name" value="WD_REPEATS_2"/>
    <property type="match status" value="1"/>
</dbReference>
<dbReference type="EMBL" id="JASBNA010000107">
    <property type="protein sequence ID" value="KAK7676695.1"/>
    <property type="molecule type" value="Genomic_DNA"/>
</dbReference>
<dbReference type="Pfam" id="PF00400">
    <property type="entry name" value="WD40"/>
    <property type="match status" value="1"/>
</dbReference>
<evidence type="ECO:0000259" key="5">
    <source>
        <dbReference type="PROSITE" id="PS50837"/>
    </source>
</evidence>
<dbReference type="Pfam" id="PF00168">
    <property type="entry name" value="C2"/>
    <property type="match status" value="1"/>
</dbReference>
<dbReference type="PANTHER" id="PTHR10039:SF17">
    <property type="entry name" value="FUNGAL STAND N-TERMINAL GOODBYE DOMAIN-CONTAINING PROTEIN-RELATED"/>
    <property type="match status" value="1"/>
</dbReference>
<accession>A0AAW0F7W4</accession>
<name>A0AAW0F7W4_9APHY</name>
<dbReference type="PANTHER" id="PTHR10039">
    <property type="entry name" value="AMELOGENIN"/>
    <property type="match status" value="1"/>
</dbReference>
<dbReference type="InterPro" id="IPR000008">
    <property type="entry name" value="C2_dom"/>
</dbReference>